<reference evidence="4" key="1">
    <citation type="submission" date="2023-01" db="EMBL/GenBank/DDBJ databases">
        <title>The growth and conidiation of Purpureocillium lavendulum are regulated by nitrogen source and histone H3K14 acetylation.</title>
        <authorList>
            <person name="Tang P."/>
            <person name="Han J."/>
            <person name="Zhang C."/>
            <person name="Tang P."/>
            <person name="Qi F."/>
            <person name="Zhang K."/>
            <person name="Liang L."/>
        </authorList>
    </citation>
    <scope>NUCLEOTIDE SEQUENCE</scope>
    <source>
        <strain evidence="4">YMF1.00683</strain>
    </source>
</reference>
<evidence type="ECO:0000313" key="4">
    <source>
        <dbReference type="EMBL" id="KAJ6437448.1"/>
    </source>
</evidence>
<dbReference type="SUPFAM" id="SSF51735">
    <property type="entry name" value="NAD(P)-binding Rossmann-fold domains"/>
    <property type="match status" value="1"/>
</dbReference>
<keyword evidence="5" id="KW-1185">Reference proteome</keyword>
<dbReference type="CDD" id="cd05251">
    <property type="entry name" value="NmrA_like_SDR_a"/>
    <property type="match status" value="1"/>
</dbReference>
<gene>
    <name evidence="4" type="ORF">O9K51_10005</name>
</gene>
<dbReference type="EMBL" id="JAQHRD010000012">
    <property type="protein sequence ID" value="KAJ6437448.1"/>
    <property type="molecule type" value="Genomic_DNA"/>
</dbReference>
<comment type="similarity">
    <text evidence="1">Belongs to the NmrA-type oxidoreductase family.</text>
</comment>
<sequence length="309" mass="33399">MSKLLTVFGATGNQGGSVIRAVLADKALRSEFRIRGVTRDTSKPASKALEAKGVEMVKADMSSQQAAAPAVDGAHTVFLVTNFWETMDAAVELAQGKAVADASKAAGVQHIIFSSLINTTEASKGRLTHISHFDGKARIEDYIRGLTGVATTAVLPGFFMSNMLTMIRKGDDGAYAWTLPEGVTADKGQVPLFDASEDMGKFVKAAIKHYPSSAGKRIYAATDYYTPQRVVDEFASVLGVTARMQNAPQDVYKSFLPEAIAQEMMENMLLLEDPGYYAGASLKESLALLGDEKPTAWRDFVAQNKEKWL</sequence>
<dbReference type="InterPro" id="IPR036291">
    <property type="entry name" value="NAD(P)-bd_dom_sf"/>
</dbReference>
<dbReference type="Pfam" id="PF05368">
    <property type="entry name" value="NmrA"/>
    <property type="match status" value="1"/>
</dbReference>
<feature type="domain" description="NmrA-like" evidence="3">
    <location>
        <begin position="1"/>
        <end position="282"/>
    </location>
</feature>
<organism evidence="4 5">
    <name type="scientific">Purpureocillium lavendulum</name>
    <dbReference type="NCBI Taxonomy" id="1247861"/>
    <lineage>
        <taxon>Eukaryota</taxon>
        <taxon>Fungi</taxon>
        <taxon>Dikarya</taxon>
        <taxon>Ascomycota</taxon>
        <taxon>Pezizomycotina</taxon>
        <taxon>Sordariomycetes</taxon>
        <taxon>Hypocreomycetidae</taxon>
        <taxon>Hypocreales</taxon>
        <taxon>Ophiocordycipitaceae</taxon>
        <taxon>Purpureocillium</taxon>
    </lineage>
</organism>
<dbReference type="Proteomes" id="UP001163105">
    <property type="component" value="Unassembled WGS sequence"/>
</dbReference>
<dbReference type="GO" id="GO:0005634">
    <property type="term" value="C:nucleus"/>
    <property type="evidence" value="ECO:0007669"/>
    <property type="project" value="TreeGrafter"/>
</dbReference>
<dbReference type="InterPro" id="IPR051164">
    <property type="entry name" value="NmrA-like_oxidored"/>
</dbReference>
<dbReference type="InterPro" id="IPR008030">
    <property type="entry name" value="NmrA-like"/>
</dbReference>
<name>A0AB34FEI8_9HYPO</name>
<evidence type="ECO:0000256" key="1">
    <source>
        <dbReference type="ARBA" id="ARBA00006328"/>
    </source>
</evidence>
<dbReference type="Gene3D" id="3.40.50.720">
    <property type="entry name" value="NAD(P)-binding Rossmann-like Domain"/>
    <property type="match status" value="1"/>
</dbReference>
<dbReference type="Gene3D" id="3.90.25.10">
    <property type="entry name" value="UDP-galactose 4-epimerase, domain 1"/>
    <property type="match status" value="1"/>
</dbReference>
<dbReference type="PANTHER" id="PTHR42748:SF31">
    <property type="entry name" value="NMRA-LIKE DOMAIN-CONTAINING PROTEIN-RELATED"/>
    <property type="match status" value="1"/>
</dbReference>
<evidence type="ECO:0000259" key="3">
    <source>
        <dbReference type="Pfam" id="PF05368"/>
    </source>
</evidence>
<dbReference type="AlphaFoldDB" id="A0AB34FEI8"/>
<keyword evidence="2" id="KW-0521">NADP</keyword>
<comment type="caution">
    <text evidence="4">The sequence shown here is derived from an EMBL/GenBank/DDBJ whole genome shotgun (WGS) entry which is preliminary data.</text>
</comment>
<protein>
    <submittedName>
        <fullName evidence="4">Calcium-translocating P-type ATPase, PMCA-type</fullName>
    </submittedName>
</protein>
<evidence type="ECO:0000256" key="2">
    <source>
        <dbReference type="ARBA" id="ARBA00022857"/>
    </source>
</evidence>
<evidence type="ECO:0000313" key="5">
    <source>
        <dbReference type="Proteomes" id="UP001163105"/>
    </source>
</evidence>
<dbReference type="PANTHER" id="PTHR42748">
    <property type="entry name" value="NITROGEN METABOLITE REPRESSION PROTEIN NMRA FAMILY MEMBER"/>
    <property type="match status" value="1"/>
</dbReference>
<proteinExistence type="inferred from homology"/>
<accession>A0AB34FEI8</accession>